<dbReference type="RefSeq" id="WP_258541840.1">
    <property type="nucleotide sequence ID" value="NZ_OU015584.1"/>
</dbReference>
<evidence type="ECO:0000313" key="2">
    <source>
        <dbReference type="EMBL" id="CAG5081483.1"/>
    </source>
</evidence>
<organism evidence="2 3">
    <name type="scientific">Parvicella tangerina</name>
    <dbReference type="NCBI Taxonomy" id="2829795"/>
    <lineage>
        <taxon>Bacteria</taxon>
        <taxon>Pseudomonadati</taxon>
        <taxon>Bacteroidota</taxon>
        <taxon>Flavobacteriia</taxon>
        <taxon>Flavobacteriales</taxon>
        <taxon>Parvicellaceae</taxon>
        <taxon>Parvicella</taxon>
    </lineage>
</organism>
<dbReference type="Proteomes" id="UP000683507">
    <property type="component" value="Chromosome"/>
</dbReference>
<evidence type="ECO:0000256" key="1">
    <source>
        <dbReference type="SAM" id="SignalP"/>
    </source>
</evidence>
<proteinExistence type="predicted"/>
<name>A0A916JM83_9FLAO</name>
<gene>
    <name evidence="2" type="ORF">CRYO30217_01644</name>
</gene>
<dbReference type="KEGG" id="ptan:CRYO30217_01644"/>
<sequence>MKNIIVILILLSNACFAQVDTTEDVDVLELTVTNCEDLKNTELVPHKSHNWYIQQRIVELHYHGDTMCFEVIGLAQCCAKFDFQLEYYNDSTLSLNFKDVSDEECFCGNCPYLFKGKIITAGKNINSILLNQNKLKETSDIYGDNVVRFMEEDSITGIKTIKTYIYSNSRLITNRDLLMIEEFQKSYSERITRIYFDGIEIKK</sequence>
<keyword evidence="1" id="KW-0732">Signal</keyword>
<reference evidence="2" key="1">
    <citation type="submission" date="2021-04" db="EMBL/GenBank/DDBJ databases">
        <authorList>
            <person name="Rodrigo-Torres L."/>
            <person name="Arahal R. D."/>
            <person name="Lucena T."/>
        </authorList>
    </citation>
    <scope>NUCLEOTIDE SEQUENCE</scope>
    <source>
        <strain evidence="2">AS29M-1</strain>
    </source>
</reference>
<dbReference type="AlphaFoldDB" id="A0A916JM83"/>
<evidence type="ECO:0000313" key="3">
    <source>
        <dbReference type="Proteomes" id="UP000683507"/>
    </source>
</evidence>
<feature type="chain" id="PRO_5038123261" evidence="1">
    <location>
        <begin position="18"/>
        <end position="203"/>
    </location>
</feature>
<accession>A0A916JM83</accession>
<protein>
    <submittedName>
        <fullName evidence="2">Uncharacterized protein</fullName>
    </submittedName>
</protein>
<feature type="signal peptide" evidence="1">
    <location>
        <begin position="1"/>
        <end position="17"/>
    </location>
</feature>
<keyword evidence="3" id="KW-1185">Reference proteome</keyword>
<dbReference type="EMBL" id="OU015584">
    <property type="protein sequence ID" value="CAG5081483.1"/>
    <property type="molecule type" value="Genomic_DNA"/>
</dbReference>